<name>A0ABN9PWU1_9DINO</name>
<protein>
    <submittedName>
        <fullName evidence="2">Uncharacterized protein</fullName>
    </submittedName>
</protein>
<reference evidence="2" key="1">
    <citation type="submission" date="2023-10" db="EMBL/GenBank/DDBJ databases">
        <authorList>
            <person name="Chen Y."/>
            <person name="Shah S."/>
            <person name="Dougan E. K."/>
            <person name="Thang M."/>
            <person name="Chan C."/>
        </authorList>
    </citation>
    <scope>NUCLEOTIDE SEQUENCE [LARGE SCALE GENOMIC DNA]</scope>
</reference>
<sequence>MDKMMVDLKAEQAEEVQLKAYCLKELRANEKMNYTKTEEKEDLEAKIESLEDAIRAYEKEIEEAQAKVADNKKAMLSASQTREAENKEFQTVVADERAAQAILNKALGALKSFYDKQALLQQRQGDSQTPPVQFTKYSKNAGSVSVMGLIEQIIGDSEALEKESIAAEAQAQTDYEKFAKDTTAENKALGELIVVKTKAIASSEVEKSDSEATHGATVDELESLAQANADLHGECDFTLKNFDIRQAARLQEVEAIQKAKAFLSGEDKSGLVRQ</sequence>
<evidence type="ECO:0000313" key="3">
    <source>
        <dbReference type="Proteomes" id="UP001189429"/>
    </source>
</evidence>
<organism evidence="2 3">
    <name type="scientific">Prorocentrum cordatum</name>
    <dbReference type="NCBI Taxonomy" id="2364126"/>
    <lineage>
        <taxon>Eukaryota</taxon>
        <taxon>Sar</taxon>
        <taxon>Alveolata</taxon>
        <taxon>Dinophyceae</taxon>
        <taxon>Prorocentrales</taxon>
        <taxon>Prorocentraceae</taxon>
        <taxon>Prorocentrum</taxon>
    </lineage>
</organism>
<dbReference type="Proteomes" id="UP001189429">
    <property type="component" value="Unassembled WGS sequence"/>
</dbReference>
<gene>
    <name evidence="2" type="ORF">PCOR1329_LOCUS5677</name>
</gene>
<keyword evidence="1" id="KW-0175">Coiled coil</keyword>
<feature type="coiled-coil region" evidence="1">
    <location>
        <begin position="33"/>
        <end position="74"/>
    </location>
</feature>
<evidence type="ECO:0000313" key="2">
    <source>
        <dbReference type="EMBL" id="CAK0796257.1"/>
    </source>
</evidence>
<proteinExistence type="predicted"/>
<keyword evidence="3" id="KW-1185">Reference proteome</keyword>
<evidence type="ECO:0000256" key="1">
    <source>
        <dbReference type="SAM" id="Coils"/>
    </source>
</evidence>
<comment type="caution">
    <text evidence="2">The sequence shown here is derived from an EMBL/GenBank/DDBJ whole genome shotgun (WGS) entry which is preliminary data.</text>
</comment>
<accession>A0ABN9PWU1</accession>
<dbReference type="EMBL" id="CAUYUJ010001503">
    <property type="protein sequence ID" value="CAK0796257.1"/>
    <property type="molecule type" value="Genomic_DNA"/>
</dbReference>